<sequence>MNVYDLIAEHYSEVFPLEAEKLDFIRHLCPLPGRLCDAGCATGDLAVCLHQRGYDIYGLDLNAKMIGIAKEKASGIRTSGELAFHQANISDILQFGICNGVLCFGNTLPHLPDETALRRFFSAVYQALQAHGIFIVEVLNYDRILAEKKMDFKDKETDAFIFKRRYDFLPDGNIKFTIEFIDKQHNTVGSDFTVLHPLQRKTLLTLFEQAGFQSVASYSDYNFTESDAEDYAVVYTAKK</sequence>
<dbReference type="EMBL" id="CP048020">
    <property type="protein sequence ID" value="QHX42495.1"/>
    <property type="molecule type" value="Genomic_DNA"/>
</dbReference>
<dbReference type="InterPro" id="IPR029063">
    <property type="entry name" value="SAM-dependent_MTases_sf"/>
</dbReference>
<dbReference type="Pfam" id="PF13649">
    <property type="entry name" value="Methyltransf_25"/>
    <property type="match status" value="1"/>
</dbReference>
<dbReference type="SUPFAM" id="SSF53335">
    <property type="entry name" value="S-adenosyl-L-methionine-dependent methyltransferases"/>
    <property type="match status" value="1"/>
</dbReference>
<dbReference type="Gene3D" id="2.20.25.110">
    <property type="entry name" value="S-adenosyl-L-methionine-dependent methyltransferases"/>
    <property type="match status" value="1"/>
</dbReference>
<accession>A0A6P1XYT2</accession>
<dbReference type="PANTHER" id="PTHR43861">
    <property type="entry name" value="TRANS-ACONITATE 2-METHYLTRANSFERASE-RELATED"/>
    <property type="match status" value="1"/>
</dbReference>
<evidence type="ECO:0000313" key="4">
    <source>
        <dbReference type="Proteomes" id="UP000464374"/>
    </source>
</evidence>
<name>A0A6P1XYT2_9SPIR</name>
<keyword evidence="1 3" id="KW-0808">Transferase</keyword>
<reference evidence="3 4" key="1">
    <citation type="submission" date="2020-01" db="EMBL/GenBank/DDBJ databases">
        <title>Complete genome sequence of a human oral phylogroup 1 Treponema sp. strain ATCC 700766, originally isolated from periodontitis dental plaque.</title>
        <authorList>
            <person name="Chan Y."/>
            <person name="Huo Y.-B."/>
            <person name="Yu X.-L."/>
            <person name="Zeng H."/>
            <person name="Leung W.-K."/>
            <person name="Watt R.M."/>
        </authorList>
    </citation>
    <scope>NUCLEOTIDE SEQUENCE [LARGE SCALE GENOMIC DNA]</scope>
    <source>
        <strain evidence="3 4">OMZ 804</strain>
    </source>
</reference>
<proteinExistence type="predicted"/>
<keyword evidence="3" id="KW-0489">Methyltransferase</keyword>
<dbReference type="CDD" id="cd02440">
    <property type="entry name" value="AdoMet_MTases"/>
    <property type="match status" value="1"/>
</dbReference>
<dbReference type="Proteomes" id="UP000464374">
    <property type="component" value="Chromosome"/>
</dbReference>
<protein>
    <submittedName>
        <fullName evidence="3">Class I SAM-dependent methyltransferase</fullName>
    </submittedName>
</protein>
<dbReference type="InterPro" id="IPR041698">
    <property type="entry name" value="Methyltransf_25"/>
</dbReference>
<dbReference type="AlphaFoldDB" id="A0A6P1XYT2"/>
<feature type="domain" description="Methyltransferase" evidence="2">
    <location>
        <begin position="37"/>
        <end position="132"/>
    </location>
</feature>
<evidence type="ECO:0000259" key="2">
    <source>
        <dbReference type="Pfam" id="PF13649"/>
    </source>
</evidence>
<dbReference type="RefSeq" id="WP_162662426.1">
    <property type="nucleotide sequence ID" value="NZ_CP048020.1"/>
</dbReference>
<dbReference type="KEGG" id="trz:GWP43_02450"/>
<evidence type="ECO:0000256" key="1">
    <source>
        <dbReference type="ARBA" id="ARBA00022679"/>
    </source>
</evidence>
<organism evidence="3 4">
    <name type="scientific">Treponema vincentii</name>
    <dbReference type="NCBI Taxonomy" id="69710"/>
    <lineage>
        <taxon>Bacteria</taxon>
        <taxon>Pseudomonadati</taxon>
        <taxon>Spirochaetota</taxon>
        <taxon>Spirochaetia</taxon>
        <taxon>Spirochaetales</taxon>
        <taxon>Treponemataceae</taxon>
        <taxon>Treponema</taxon>
    </lineage>
</organism>
<dbReference type="Gene3D" id="3.40.50.150">
    <property type="entry name" value="Vaccinia Virus protein VP39"/>
    <property type="match status" value="1"/>
</dbReference>
<dbReference type="GO" id="GO:0008168">
    <property type="term" value="F:methyltransferase activity"/>
    <property type="evidence" value="ECO:0007669"/>
    <property type="project" value="UniProtKB-KW"/>
</dbReference>
<evidence type="ECO:0000313" key="3">
    <source>
        <dbReference type="EMBL" id="QHX42495.1"/>
    </source>
</evidence>
<dbReference type="GO" id="GO:0032259">
    <property type="term" value="P:methylation"/>
    <property type="evidence" value="ECO:0007669"/>
    <property type="project" value="UniProtKB-KW"/>
</dbReference>
<gene>
    <name evidence="3" type="ORF">GWP43_02450</name>
</gene>